<accession>A0A8X6XHS2</accession>
<gene>
    <name evidence="1" type="ORF">TNIN_431291</name>
</gene>
<dbReference type="EMBL" id="BMAV01008404">
    <property type="protein sequence ID" value="GFY51986.1"/>
    <property type="molecule type" value="Genomic_DNA"/>
</dbReference>
<dbReference type="AlphaFoldDB" id="A0A8X6XHS2"/>
<dbReference type="Proteomes" id="UP000886998">
    <property type="component" value="Unassembled WGS sequence"/>
</dbReference>
<evidence type="ECO:0000313" key="1">
    <source>
        <dbReference type="EMBL" id="GFY51986.1"/>
    </source>
</evidence>
<name>A0A8X6XHS2_9ARAC</name>
<keyword evidence="2" id="KW-1185">Reference proteome</keyword>
<evidence type="ECO:0000313" key="2">
    <source>
        <dbReference type="Proteomes" id="UP000886998"/>
    </source>
</evidence>
<proteinExistence type="predicted"/>
<comment type="caution">
    <text evidence="1">The sequence shown here is derived from an EMBL/GenBank/DDBJ whole genome shotgun (WGS) entry which is preliminary data.</text>
</comment>
<sequence>MDVESVTQSDFLNTIHKKIDKGAITRSAGQGRLRVRTYTEDHQVALNARRHRWNNGIETNRVEKSAETGFCICKPLVCVPLTSSQEIPSILEPRTLLLDKTRLTQCPLSVTYHDSAHEKFSSTVHLERT</sequence>
<reference evidence="1" key="1">
    <citation type="submission" date="2020-08" db="EMBL/GenBank/DDBJ databases">
        <title>Multicomponent nature underlies the extraordinary mechanical properties of spider dragline silk.</title>
        <authorList>
            <person name="Kono N."/>
            <person name="Nakamura H."/>
            <person name="Mori M."/>
            <person name="Yoshida Y."/>
            <person name="Ohtoshi R."/>
            <person name="Malay A.D."/>
            <person name="Moran D.A.P."/>
            <person name="Tomita M."/>
            <person name="Numata K."/>
            <person name="Arakawa K."/>
        </authorList>
    </citation>
    <scope>NUCLEOTIDE SEQUENCE</scope>
</reference>
<protein>
    <submittedName>
        <fullName evidence="1">Uncharacterized protein</fullName>
    </submittedName>
</protein>
<organism evidence="1 2">
    <name type="scientific">Trichonephila inaurata madagascariensis</name>
    <dbReference type="NCBI Taxonomy" id="2747483"/>
    <lineage>
        <taxon>Eukaryota</taxon>
        <taxon>Metazoa</taxon>
        <taxon>Ecdysozoa</taxon>
        <taxon>Arthropoda</taxon>
        <taxon>Chelicerata</taxon>
        <taxon>Arachnida</taxon>
        <taxon>Araneae</taxon>
        <taxon>Araneomorphae</taxon>
        <taxon>Entelegynae</taxon>
        <taxon>Araneoidea</taxon>
        <taxon>Nephilidae</taxon>
        <taxon>Trichonephila</taxon>
        <taxon>Trichonephila inaurata</taxon>
    </lineage>
</organism>